<dbReference type="InterPro" id="IPR000524">
    <property type="entry name" value="Tscrpt_reg_HTH_GntR"/>
</dbReference>
<dbReference type="InterPro" id="IPR051446">
    <property type="entry name" value="HTH_trans_reg/aminotransferase"/>
</dbReference>
<dbReference type="InterPro" id="IPR015424">
    <property type="entry name" value="PyrdxlP-dep_Trfase"/>
</dbReference>
<reference evidence="10" key="1">
    <citation type="journal article" date="2019" name="Int. J. Syst. Evol. Microbiol.">
        <title>The Global Catalogue of Microorganisms (GCM) 10K type strain sequencing project: providing services to taxonomists for standard genome sequencing and annotation.</title>
        <authorList>
            <consortium name="The Broad Institute Genomics Platform"/>
            <consortium name="The Broad Institute Genome Sequencing Center for Infectious Disease"/>
            <person name="Wu L."/>
            <person name="Ma J."/>
        </authorList>
    </citation>
    <scope>NUCLEOTIDE SEQUENCE [LARGE SCALE GENOMIC DNA]</scope>
    <source>
        <strain evidence="10">TISTR 1827</strain>
    </source>
</reference>
<dbReference type="EMBL" id="JBHUMY010000032">
    <property type="protein sequence ID" value="MFD2662725.1"/>
    <property type="molecule type" value="Genomic_DNA"/>
</dbReference>
<dbReference type="RefSeq" id="WP_379277453.1">
    <property type="nucleotide sequence ID" value="NZ_JBHUGT010000042.1"/>
</dbReference>
<keyword evidence="10" id="KW-1185">Reference proteome</keyword>
<dbReference type="PRINTS" id="PR00035">
    <property type="entry name" value="HTHGNTR"/>
</dbReference>
<dbReference type="Pfam" id="PF00155">
    <property type="entry name" value="Aminotran_1_2"/>
    <property type="match status" value="1"/>
</dbReference>
<keyword evidence="4" id="KW-0663">Pyridoxal phosphate</keyword>
<evidence type="ECO:0000256" key="5">
    <source>
        <dbReference type="ARBA" id="ARBA00023015"/>
    </source>
</evidence>
<protein>
    <submittedName>
        <fullName evidence="9">PLP-dependent aminotransferase family protein</fullName>
    </submittedName>
</protein>
<comment type="caution">
    <text evidence="9">The sequence shown here is derived from an EMBL/GenBank/DDBJ whole genome shotgun (WGS) entry which is preliminary data.</text>
</comment>
<keyword evidence="7" id="KW-0804">Transcription</keyword>
<keyword evidence="6" id="KW-0238">DNA-binding</keyword>
<evidence type="ECO:0000256" key="6">
    <source>
        <dbReference type="ARBA" id="ARBA00023125"/>
    </source>
</evidence>
<dbReference type="PANTHER" id="PTHR46577">
    <property type="entry name" value="HTH-TYPE TRANSCRIPTIONAL REGULATORY PROTEIN GABR"/>
    <property type="match status" value="1"/>
</dbReference>
<dbReference type="PROSITE" id="PS50949">
    <property type="entry name" value="HTH_GNTR"/>
    <property type="match status" value="1"/>
</dbReference>
<evidence type="ECO:0000256" key="4">
    <source>
        <dbReference type="ARBA" id="ARBA00022898"/>
    </source>
</evidence>
<evidence type="ECO:0000313" key="10">
    <source>
        <dbReference type="Proteomes" id="UP001597493"/>
    </source>
</evidence>
<sequence length="480" mass="53530">MTYEWRPDKRSNIPLHRQIYEWMKGRIAAGEWPVGMKIPVQRELAAKLGVNRSTVVYALGELAAEGWIESRVGQGTFVANNTWSLLASAPPPDWNRYAESGAYRPNLATIQQINKAEANPAVVRLGTGELSPDLLPSEQMKEAFSGFMAERLTLGYPEPKGLLYLRESVSAYLRTKGIEASPASILIVSGALQGLQLISLGLLERGSALLTENPTYLNSLHVFQSAGIRFAGLPMDGEGVVAESISGLKRRHNAAILYTNPSFHNPTGVLMSERRREELLRACALERLPVVEDDAYGELWLDEPPPKPLKARDEQGLVLYMGTVSKTLGPGLRIGWIAGPEPAIERLADIKMQTDYGSSSLSQHAVAEWLSGGRYEVHLSRVRDELKRRRDFTLAILERHFRDIADWNKPRGGFYVWLRLTKPVSVQRLFAQALAEGLLLNPGYVYDRSDGCHLRLSYAYASFDQLERGLKRLSHLIRSG</sequence>
<keyword evidence="5" id="KW-0805">Transcription regulation</keyword>
<dbReference type="SUPFAM" id="SSF53383">
    <property type="entry name" value="PLP-dependent transferases"/>
    <property type="match status" value="1"/>
</dbReference>
<keyword evidence="3 9" id="KW-0808">Transferase</keyword>
<dbReference type="CDD" id="cd00609">
    <property type="entry name" value="AAT_like"/>
    <property type="match status" value="1"/>
</dbReference>
<proteinExistence type="inferred from homology"/>
<organism evidence="9 10">
    <name type="scientific">Paenibacillus thailandensis</name>
    <dbReference type="NCBI Taxonomy" id="393250"/>
    <lineage>
        <taxon>Bacteria</taxon>
        <taxon>Bacillati</taxon>
        <taxon>Bacillota</taxon>
        <taxon>Bacilli</taxon>
        <taxon>Bacillales</taxon>
        <taxon>Paenibacillaceae</taxon>
        <taxon>Paenibacillus</taxon>
    </lineage>
</organism>
<evidence type="ECO:0000256" key="3">
    <source>
        <dbReference type="ARBA" id="ARBA00022576"/>
    </source>
</evidence>
<evidence type="ECO:0000259" key="8">
    <source>
        <dbReference type="PROSITE" id="PS50949"/>
    </source>
</evidence>
<dbReference type="Gene3D" id="3.90.1150.10">
    <property type="entry name" value="Aspartate Aminotransferase, domain 1"/>
    <property type="match status" value="1"/>
</dbReference>
<evidence type="ECO:0000256" key="7">
    <source>
        <dbReference type="ARBA" id="ARBA00023163"/>
    </source>
</evidence>
<dbReference type="InterPro" id="IPR015422">
    <property type="entry name" value="PyrdxlP-dep_Trfase_small"/>
</dbReference>
<dbReference type="SMART" id="SM00345">
    <property type="entry name" value="HTH_GNTR"/>
    <property type="match status" value="1"/>
</dbReference>
<dbReference type="SUPFAM" id="SSF46785">
    <property type="entry name" value="Winged helix' DNA-binding domain"/>
    <property type="match status" value="1"/>
</dbReference>
<keyword evidence="3 9" id="KW-0032">Aminotransferase</keyword>
<dbReference type="GO" id="GO:0008483">
    <property type="term" value="F:transaminase activity"/>
    <property type="evidence" value="ECO:0007669"/>
    <property type="project" value="UniProtKB-KW"/>
</dbReference>
<feature type="domain" description="HTH gntR-type" evidence="8">
    <location>
        <begin position="13"/>
        <end position="81"/>
    </location>
</feature>
<dbReference type="InterPro" id="IPR036388">
    <property type="entry name" value="WH-like_DNA-bd_sf"/>
</dbReference>
<dbReference type="InterPro" id="IPR004839">
    <property type="entry name" value="Aminotransferase_I/II_large"/>
</dbReference>
<evidence type="ECO:0000256" key="1">
    <source>
        <dbReference type="ARBA" id="ARBA00001933"/>
    </source>
</evidence>
<dbReference type="CDD" id="cd07377">
    <property type="entry name" value="WHTH_GntR"/>
    <property type="match status" value="1"/>
</dbReference>
<gene>
    <name evidence="9" type="ORF">ACFSW5_20920</name>
</gene>
<dbReference type="Gene3D" id="3.40.640.10">
    <property type="entry name" value="Type I PLP-dependent aspartate aminotransferase-like (Major domain)"/>
    <property type="match status" value="1"/>
</dbReference>
<comment type="cofactor">
    <cofactor evidence="1">
        <name>pyridoxal 5'-phosphate</name>
        <dbReference type="ChEBI" id="CHEBI:597326"/>
    </cofactor>
</comment>
<dbReference type="InterPro" id="IPR036390">
    <property type="entry name" value="WH_DNA-bd_sf"/>
</dbReference>
<dbReference type="Pfam" id="PF00392">
    <property type="entry name" value="GntR"/>
    <property type="match status" value="1"/>
</dbReference>
<dbReference type="PANTHER" id="PTHR46577:SF2">
    <property type="entry name" value="TRANSCRIPTIONAL REGULATORY PROTEIN"/>
    <property type="match status" value="1"/>
</dbReference>
<evidence type="ECO:0000313" key="9">
    <source>
        <dbReference type="EMBL" id="MFD2662725.1"/>
    </source>
</evidence>
<dbReference type="Proteomes" id="UP001597493">
    <property type="component" value="Unassembled WGS sequence"/>
</dbReference>
<dbReference type="Gene3D" id="1.10.10.10">
    <property type="entry name" value="Winged helix-like DNA-binding domain superfamily/Winged helix DNA-binding domain"/>
    <property type="match status" value="1"/>
</dbReference>
<comment type="similarity">
    <text evidence="2">In the C-terminal section; belongs to the class-I pyridoxal-phosphate-dependent aminotransferase family.</text>
</comment>
<name>A0ABW5R2Y0_9BACL</name>
<evidence type="ECO:0000256" key="2">
    <source>
        <dbReference type="ARBA" id="ARBA00005384"/>
    </source>
</evidence>
<dbReference type="InterPro" id="IPR015421">
    <property type="entry name" value="PyrdxlP-dep_Trfase_major"/>
</dbReference>
<accession>A0ABW5R2Y0</accession>